<protein>
    <submittedName>
        <fullName evidence="1">Uncharacterized protein</fullName>
    </submittedName>
</protein>
<name>A0A0D0AAI1_9AGAM</name>
<accession>A0A0D0AAI1</accession>
<dbReference type="AlphaFoldDB" id="A0A0D0AAI1"/>
<organism evidence="1 2">
    <name type="scientific">Suillus luteus UH-Slu-Lm8-n1</name>
    <dbReference type="NCBI Taxonomy" id="930992"/>
    <lineage>
        <taxon>Eukaryota</taxon>
        <taxon>Fungi</taxon>
        <taxon>Dikarya</taxon>
        <taxon>Basidiomycota</taxon>
        <taxon>Agaricomycotina</taxon>
        <taxon>Agaricomycetes</taxon>
        <taxon>Agaricomycetidae</taxon>
        <taxon>Boletales</taxon>
        <taxon>Suillineae</taxon>
        <taxon>Suillaceae</taxon>
        <taxon>Suillus</taxon>
    </lineage>
</organism>
<sequence>MMCKAKVRDLYNASEHQVDILGRGYSVLIDSQSHVVLSSPIFIVSKKCVGACRILDDCSHASTTRHLLAVITSQSCCVLLSSAGHGS</sequence>
<dbReference type="InParanoid" id="A0A0D0AAI1"/>
<dbReference type="EMBL" id="KN835663">
    <property type="protein sequence ID" value="KIK35094.1"/>
    <property type="molecule type" value="Genomic_DNA"/>
</dbReference>
<proteinExistence type="predicted"/>
<evidence type="ECO:0000313" key="2">
    <source>
        <dbReference type="Proteomes" id="UP000054485"/>
    </source>
</evidence>
<reference evidence="2" key="2">
    <citation type="submission" date="2015-01" db="EMBL/GenBank/DDBJ databases">
        <title>Evolutionary Origins and Diversification of the Mycorrhizal Mutualists.</title>
        <authorList>
            <consortium name="DOE Joint Genome Institute"/>
            <consortium name="Mycorrhizal Genomics Consortium"/>
            <person name="Kohler A."/>
            <person name="Kuo A."/>
            <person name="Nagy L.G."/>
            <person name="Floudas D."/>
            <person name="Copeland A."/>
            <person name="Barry K.W."/>
            <person name="Cichocki N."/>
            <person name="Veneault-Fourrey C."/>
            <person name="LaButti K."/>
            <person name="Lindquist E.A."/>
            <person name="Lipzen A."/>
            <person name="Lundell T."/>
            <person name="Morin E."/>
            <person name="Murat C."/>
            <person name="Riley R."/>
            <person name="Ohm R."/>
            <person name="Sun H."/>
            <person name="Tunlid A."/>
            <person name="Henrissat B."/>
            <person name="Grigoriev I.V."/>
            <person name="Hibbett D.S."/>
            <person name="Martin F."/>
        </authorList>
    </citation>
    <scope>NUCLEOTIDE SEQUENCE [LARGE SCALE GENOMIC DNA]</scope>
    <source>
        <strain evidence="2">UH-Slu-Lm8-n1</strain>
    </source>
</reference>
<keyword evidence="2" id="KW-1185">Reference proteome</keyword>
<gene>
    <name evidence="1" type="ORF">CY34DRAFT_600444</name>
</gene>
<evidence type="ECO:0000313" key="1">
    <source>
        <dbReference type="EMBL" id="KIK35094.1"/>
    </source>
</evidence>
<dbReference type="HOGENOM" id="CLU_2484828_0_0_1"/>
<dbReference type="Proteomes" id="UP000054485">
    <property type="component" value="Unassembled WGS sequence"/>
</dbReference>
<reference evidence="1 2" key="1">
    <citation type="submission" date="2014-04" db="EMBL/GenBank/DDBJ databases">
        <authorList>
            <consortium name="DOE Joint Genome Institute"/>
            <person name="Kuo A."/>
            <person name="Ruytinx J."/>
            <person name="Rineau F."/>
            <person name="Colpaert J."/>
            <person name="Kohler A."/>
            <person name="Nagy L.G."/>
            <person name="Floudas D."/>
            <person name="Copeland A."/>
            <person name="Barry K.W."/>
            <person name="Cichocki N."/>
            <person name="Veneault-Fourrey C."/>
            <person name="LaButti K."/>
            <person name="Lindquist E.A."/>
            <person name="Lipzen A."/>
            <person name="Lundell T."/>
            <person name="Morin E."/>
            <person name="Murat C."/>
            <person name="Sun H."/>
            <person name="Tunlid A."/>
            <person name="Henrissat B."/>
            <person name="Grigoriev I.V."/>
            <person name="Hibbett D.S."/>
            <person name="Martin F."/>
            <person name="Nordberg H.P."/>
            <person name="Cantor M.N."/>
            <person name="Hua S.X."/>
        </authorList>
    </citation>
    <scope>NUCLEOTIDE SEQUENCE [LARGE SCALE GENOMIC DNA]</scope>
    <source>
        <strain evidence="1 2">UH-Slu-Lm8-n1</strain>
    </source>
</reference>